<dbReference type="SUPFAM" id="SSF49265">
    <property type="entry name" value="Fibronectin type III"/>
    <property type="match status" value="1"/>
</dbReference>
<feature type="domain" description="Ig-like" evidence="3">
    <location>
        <begin position="245"/>
        <end position="325"/>
    </location>
</feature>
<name>A0ABN7AEQ1_9HEMI</name>
<evidence type="ECO:0000256" key="1">
    <source>
        <dbReference type="SAM" id="MobiDB-lite"/>
    </source>
</evidence>
<organism evidence="5 6">
    <name type="scientific">Nesidiocoris tenuis</name>
    <dbReference type="NCBI Taxonomy" id="355587"/>
    <lineage>
        <taxon>Eukaryota</taxon>
        <taxon>Metazoa</taxon>
        <taxon>Ecdysozoa</taxon>
        <taxon>Arthropoda</taxon>
        <taxon>Hexapoda</taxon>
        <taxon>Insecta</taxon>
        <taxon>Pterygota</taxon>
        <taxon>Neoptera</taxon>
        <taxon>Paraneoptera</taxon>
        <taxon>Hemiptera</taxon>
        <taxon>Heteroptera</taxon>
        <taxon>Panheteroptera</taxon>
        <taxon>Cimicomorpha</taxon>
        <taxon>Miridae</taxon>
        <taxon>Dicyphina</taxon>
        <taxon>Nesidiocoris</taxon>
    </lineage>
</organism>
<dbReference type="Pfam" id="PF00047">
    <property type="entry name" value="ig"/>
    <property type="match status" value="1"/>
</dbReference>
<gene>
    <name evidence="5" type="ORF">NTJ_03568</name>
</gene>
<dbReference type="Pfam" id="PF13927">
    <property type="entry name" value="Ig_3"/>
    <property type="match status" value="1"/>
</dbReference>
<evidence type="ECO:0000259" key="4">
    <source>
        <dbReference type="PROSITE" id="PS50853"/>
    </source>
</evidence>
<feature type="domain" description="Ig-like" evidence="3">
    <location>
        <begin position="148"/>
        <end position="240"/>
    </location>
</feature>
<feature type="compositionally biased region" description="Basic residues" evidence="1">
    <location>
        <begin position="21"/>
        <end position="33"/>
    </location>
</feature>
<evidence type="ECO:0000259" key="3">
    <source>
        <dbReference type="PROSITE" id="PS50835"/>
    </source>
</evidence>
<dbReference type="SMART" id="SM00409">
    <property type="entry name" value="IG"/>
    <property type="match status" value="3"/>
</dbReference>
<dbReference type="Proteomes" id="UP001307889">
    <property type="component" value="Chromosome 2"/>
</dbReference>
<evidence type="ECO:0000313" key="5">
    <source>
        <dbReference type="EMBL" id="BES90760.1"/>
    </source>
</evidence>
<feature type="transmembrane region" description="Helical" evidence="2">
    <location>
        <begin position="452"/>
        <end position="476"/>
    </location>
</feature>
<dbReference type="SMART" id="SM00408">
    <property type="entry name" value="IGc2"/>
    <property type="match status" value="1"/>
</dbReference>
<feature type="compositionally biased region" description="Polar residues" evidence="1">
    <location>
        <begin position="500"/>
        <end position="511"/>
    </location>
</feature>
<reference evidence="5 6" key="1">
    <citation type="submission" date="2023-09" db="EMBL/GenBank/DDBJ databases">
        <title>Nesidiocoris tenuis whole genome shotgun sequence.</title>
        <authorList>
            <person name="Shibata T."/>
            <person name="Shimoda M."/>
            <person name="Kobayashi T."/>
            <person name="Uehara T."/>
        </authorList>
    </citation>
    <scope>NUCLEOTIDE SEQUENCE [LARGE SCALE GENOMIC DNA]</scope>
    <source>
        <strain evidence="5 6">Japan</strain>
    </source>
</reference>
<keyword evidence="2" id="KW-0812">Transmembrane</keyword>
<dbReference type="InterPro" id="IPR013151">
    <property type="entry name" value="Immunoglobulin_dom"/>
</dbReference>
<feature type="region of interest" description="Disordered" evidence="1">
    <location>
        <begin position="487"/>
        <end position="511"/>
    </location>
</feature>
<dbReference type="PROSITE" id="PS50853">
    <property type="entry name" value="FN3"/>
    <property type="match status" value="1"/>
</dbReference>
<evidence type="ECO:0000313" key="6">
    <source>
        <dbReference type="Proteomes" id="UP001307889"/>
    </source>
</evidence>
<keyword evidence="2" id="KW-0472">Membrane</keyword>
<accession>A0ABN7AEQ1</accession>
<proteinExistence type="predicted"/>
<keyword evidence="2" id="KW-1133">Transmembrane helix</keyword>
<keyword evidence="6" id="KW-1185">Reference proteome</keyword>
<protein>
    <submittedName>
        <fullName evidence="5">CD80-like C2-set immunoglobulin domain</fullName>
    </submittedName>
</protein>
<sequence>MGPTLHEGENKMPGEADSGRRIRKAKVPQRRRKNWDREKWERVKLSMRPLLTRLVSEKKPLSAGVSYEIACEVIGSRPPPIISWWKGDIQLRNSKEKITSDGNSTTSVLVIVPAVDDLGKYLSCKASNSLIPGSLLEDGWKLDIYHVPQVSLELGRNLNSTVIKEGMDVYFECNVRANPWVSRIAWKHNGNPVLNNPNKGIILTNQSLVLQSIGRTRAGKYSCIASNREGDGESNFIKLDIMYVPVCRPGQEQTVGVGKGELAKIVCRIEAEPAATDFIWRFNNTGESVEIPRNHFTAEPNLSQVTYTPLTEQDFGTVLCWAQNSMGLMKRPCVYHVVPAGKPDSLNNCSLMNQSEVSLGVECNEGFDGGMLQQFVMEVYETEGDQRKRLVANVTAMLPQLTVTGLAPAQSFQILVYAFNDKGKGAITVINTHTLKYPEKRTADDPLVLDTIHMVAILSGILLTLILMSTCVLVAVTCRTKRNLKQFPSSSHENKEETIQRSTDSLENNPDIIPNSTEFQDTFSQRNAAKPSKINFKGTQSESSVFHQRDEVSYVSVGIGTTCCDYLEIVPPPILQPTVYAQVDGRNHLYLHHTAV</sequence>
<dbReference type="InterPro" id="IPR013783">
    <property type="entry name" value="Ig-like_fold"/>
</dbReference>
<dbReference type="Gene3D" id="2.60.40.10">
    <property type="entry name" value="Immunoglobulins"/>
    <property type="match status" value="4"/>
</dbReference>
<dbReference type="SUPFAM" id="SSF48726">
    <property type="entry name" value="Immunoglobulin"/>
    <property type="match status" value="3"/>
</dbReference>
<dbReference type="PANTHER" id="PTHR23278:SF19">
    <property type="entry name" value="OBSCURIN"/>
    <property type="match status" value="1"/>
</dbReference>
<dbReference type="InterPro" id="IPR007110">
    <property type="entry name" value="Ig-like_dom"/>
</dbReference>
<feature type="compositionally biased region" description="Basic and acidic residues" evidence="1">
    <location>
        <begin position="1"/>
        <end position="20"/>
    </location>
</feature>
<feature type="region of interest" description="Disordered" evidence="1">
    <location>
        <begin position="1"/>
        <end position="33"/>
    </location>
</feature>
<evidence type="ECO:0000256" key="2">
    <source>
        <dbReference type="SAM" id="Phobius"/>
    </source>
</evidence>
<dbReference type="InterPro" id="IPR036116">
    <property type="entry name" value="FN3_sf"/>
</dbReference>
<dbReference type="InterPro" id="IPR003961">
    <property type="entry name" value="FN3_dom"/>
</dbReference>
<dbReference type="InterPro" id="IPR003598">
    <property type="entry name" value="Ig_sub2"/>
</dbReference>
<dbReference type="InterPro" id="IPR003599">
    <property type="entry name" value="Ig_sub"/>
</dbReference>
<dbReference type="PANTHER" id="PTHR23278">
    <property type="entry name" value="SIDESTEP PROTEIN"/>
    <property type="match status" value="1"/>
</dbReference>
<dbReference type="EMBL" id="AP028910">
    <property type="protein sequence ID" value="BES90760.1"/>
    <property type="molecule type" value="Genomic_DNA"/>
</dbReference>
<feature type="domain" description="Ig-like" evidence="3">
    <location>
        <begin position="49"/>
        <end position="129"/>
    </location>
</feature>
<dbReference type="InterPro" id="IPR036179">
    <property type="entry name" value="Ig-like_dom_sf"/>
</dbReference>
<dbReference type="PROSITE" id="PS50835">
    <property type="entry name" value="IG_LIKE"/>
    <property type="match status" value="3"/>
</dbReference>
<feature type="domain" description="Fibronectin type-III" evidence="4">
    <location>
        <begin position="342"/>
        <end position="438"/>
    </location>
</feature>